<dbReference type="EMBL" id="CCYD01002532">
    <property type="protein sequence ID" value="CEG47387.1"/>
    <property type="molecule type" value="Genomic_DNA"/>
</dbReference>
<dbReference type="Gene3D" id="2.30.30.380">
    <property type="entry name" value="Zn-finger domain of Sec23/24"/>
    <property type="match status" value="1"/>
</dbReference>
<evidence type="ECO:0000313" key="6">
    <source>
        <dbReference type="EMBL" id="CEG47387.1"/>
    </source>
</evidence>
<dbReference type="InterPro" id="IPR036443">
    <property type="entry name" value="Znf_RanBP2_sf"/>
</dbReference>
<keyword evidence="3" id="KW-0862">Zinc</keyword>
<dbReference type="PROSITE" id="PS01358">
    <property type="entry name" value="ZF_RANBP2_1"/>
    <property type="match status" value="1"/>
</dbReference>
<keyword evidence="7" id="KW-1185">Reference proteome</keyword>
<dbReference type="Proteomes" id="UP000054928">
    <property type="component" value="Unassembled WGS sequence"/>
</dbReference>
<dbReference type="GeneID" id="36410043"/>
<keyword evidence="2 4" id="KW-0863">Zinc-finger</keyword>
<dbReference type="OrthoDB" id="73019at2759"/>
<proteinExistence type="predicted"/>
<evidence type="ECO:0000256" key="3">
    <source>
        <dbReference type="ARBA" id="ARBA00022833"/>
    </source>
</evidence>
<accession>A0A0N7L7L2</accession>
<feature type="domain" description="RanBP2-type" evidence="5">
    <location>
        <begin position="5"/>
        <end position="34"/>
    </location>
</feature>
<dbReference type="PROSITE" id="PS50199">
    <property type="entry name" value="ZF_RANBP2_2"/>
    <property type="match status" value="1"/>
</dbReference>
<dbReference type="InterPro" id="IPR001876">
    <property type="entry name" value="Znf_RanBP2"/>
</dbReference>
<sequence>MSNDHLDSWTCPCCTLTNNFISKACAACQATNPLVLRSFEAEEQVLAAKRSIADGKELERASQTSQNFVSVTSLRDSKDEIDPWVQAECEWAHIESSQNVRKSTQPL</sequence>
<evidence type="ECO:0000256" key="2">
    <source>
        <dbReference type="ARBA" id="ARBA00022771"/>
    </source>
</evidence>
<dbReference type="AlphaFoldDB" id="A0A0N7L7L2"/>
<dbReference type="RefSeq" id="XP_024583756.1">
    <property type="nucleotide sequence ID" value="XM_024718349.2"/>
</dbReference>
<dbReference type="SUPFAM" id="SSF90209">
    <property type="entry name" value="Ran binding protein zinc finger-like"/>
    <property type="match status" value="1"/>
</dbReference>
<evidence type="ECO:0000259" key="5">
    <source>
        <dbReference type="PROSITE" id="PS50199"/>
    </source>
</evidence>
<name>A0A0N7L7L2_PLAHL</name>
<organism evidence="6 7">
    <name type="scientific">Plasmopara halstedii</name>
    <name type="common">Downy mildew of sunflower</name>
    <dbReference type="NCBI Taxonomy" id="4781"/>
    <lineage>
        <taxon>Eukaryota</taxon>
        <taxon>Sar</taxon>
        <taxon>Stramenopiles</taxon>
        <taxon>Oomycota</taxon>
        <taxon>Peronosporomycetes</taxon>
        <taxon>Peronosporales</taxon>
        <taxon>Peronosporaceae</taxon>
        <taxon>Plasmopara</taxon>
    </lineage>
</organism>
<evidence type="ECO:0000256" key="4">
    <source>
        <dbReference type="PROSITE-ProRule" id="PRU00322"/>
    </source>
</evidence>
<dbReference type="GO" id="GO:0008270">
    <property type="term" value="F:zinc ion binding"/>
    <property type="evidence" value="ECO:0007669"/>
    <property type="project" value="UniProtKB-KW"/>
</dbReference>
<evidence type="ECO:0000313" key="7">
    <source>
        <dbReference type="Proteomes" id="UP000054928"/>
    </source>
</evidence>
<reference evidence="7" key="1">
    <citation type="submission" date="2014-09" db="EMBL/GenBank/DDBJ databases">
        <authorList>
            <person name="Sharma Rahul"/>
            <person name="Thines Marco"/>
        </authorList>
    </citation>
    <scope>NUCLEOTIDE SEQUENCE [LARGE SCALE GENOMIC DNA]</scope>
</reference>
<dbReference type="OMA" id="TQAECEW"/>
<evidence type="ECO:0000256" key="1">
    <source>
        <dbReference type="ARBA" id="ARBA00022723"/>
    </source>
</evidence>
<keyword evidence="1" id="KW-0479">Metal-binding</keyword>
<protein>
    <submittedName>
        <fullName evidence="6">Zinc finger, RanBP2-type</fullName>
    </submittedName>
</protein>